<evidence type="ECO:0000313" key="9">
    <source>
        <dbReference type="Proteomes" id="UP001241603"/>
    </source>
</evidence>
<evidence type="ECO:0000256" key="6">
    <source>
        <dbReference type="SAM" id="MobiDB-lite"/>
    </source>
</evidence>
<dbReference type="SMART" id="SM00245">
    <property type="entry name" value="TSPc"/>
    <property type="match status" value="1"/>
</dbReference>
<accession>A0ABU0H4L7</accession>
<dbReference type="GO" id="GO:0006508">
    <property type="term" value="P:proteolysis"/>
    <property type="evidence" value="ECO:0007669"/>
    <property type="project" value="UniProtKB-KW"/>
</dbReference>
<name>A0ABU0H4L7_9HYPH</name>
<proteinExistence type="inferred from homology"/>
<dbReference type="EMBL" id="JAUSVO010000002">
    <property type="protein sequence ID" value="MDQ0437257.1"/>
    <property type="molecule type" value="Genomic_DNA"/>
</dbReference>
<dbReference type="InterPro" id="IPR036034">
    <property type="entry name" value="PDZ_sf"/>
</dbReference>
<gene>
    <name evidence="8" type="ORF">QO014_001642</name>
</gene>
<dbReference type="SMART" id="SM00228">
    <property type="entry name" value="PDZ"/>
    <property type="match status" value="1"/>
</dbReference>
<dbReference type="PANTHER" id="PTHR32060">
    <property type="entry name" value="TAIL-SPECIFIC PROTEASE"/>
    <property type="match status" value="1"/>
</dbReference>
<feature type="domain" description="PDZ" evidence="7">
    <location>
        <begin position="91"/>
        <end position="161"/>
    </location>
</feature>
<dbReference type="PANTHER" id="PTHR32060:SF30">
    <property type="entry name" value="CARBOXY-TERMINAL PROCESSING PROTEASE CTPA"/>
    <property type="match status" value="1"/>
</dbReference>
<dbReference type="Gene3D" id="3.90.226.10">
    <property type="entry name" value="2-enoyl-CoA Hydratase, Chain A, domain 1"/>
    <property type="match status" value="1"/>
</dbReference>
<dbReference type="Pfam" id="PF13180">
    <property type="entry name" value="PDZ_2"/>
    <property type="match status" value="1"/>
</dbReference>
<dbReference type="InterPro" id="IPR005151">
    <property type="entry name" value="Tail-specific_protease"/>
</dbReference>
<evidence type="ECO:0000259" key="7">
    <source>
        <dbReference type="PROSITE" id="PS50106"/>
    </source>
</evidence>
<dbReference type="Proteomes" id="UP001241603">
    <property type="component" value="Unassembled WGS sequence"/>
</dbReference>
<keyword evidence="4 5" id="KW-0720">Serine protease</keyword>
<dbReference type="InterPro" id="IPR001478">
    <property type="entry name" value="PDZ"/>
</dbReference>
<protein>
    <submittedName>
        <fullName evidence="8">Carboxyl-terminal processing protease</fullName>
        <ecNumber evidence="8">3.4.21.102</ecNumber>
    </submittedName>
</protein>
<dbReference type="CDD" id="cd07560">
    <property type="entry name" value="Peptidase_S41_CPP"/>
    <property type="match status" value="1"/>
</dbReference>
<evidence type="ECO:0000256" key="5">
    <source>
        <dbReference type="RuleBase" id="RU004404"/>
    </source>
</evidence>
<dbReference type="InterPro" id="IPR055210">
    <property type="entry name" value="CtpA/B_N"/>
</dbReference>
<comment type="similarity">
    <text evidence="1 5">Belongs to the peptidase S41A family.</text>
</comment>
<dbReference type="RefSeq" id="WP_266348187.1">
    <property type="nucleotide sequence ID" value="NZ_JAPKNG010000002.1"/>
</dbReference>
<reference evidence="8 9" key="1">
    <citation type="submission" date="2023-07" db="EMBL/GenBank/DDBJ databases">
        <title>Genomic Encyclopedia of Type Strains, Phase IV (KMG-IV): sequencing the most valuable type-strain genomes for metagenomic binning, comparative biology and taxonomic classification.</title>
        <authorList>
            <person name="Goeker M."/>
        </authorList>
    </citation>
    <scope>NUCLEOTIDE SEQUENCE [LARGE SCALE GENOMIC DNA]</scope>
    <source>
        <strain evidence="8 9">B6-8</strain>
    </source>
</reference>
<keyword evidence="2 5" id="KW-0645">Protease</keyword>
<dbReference type="SUPFAM" id="SSF52096">
    <property type="entry name" value="ClpP/crotonase"/>
    <property type="match status" value="1"/>
</dbReference>
<keyword evidence="3 5" id="KW-0378">Hydrolase</keyword>
<evidence type="ECO:0000256" key="3">
    <source>
        <dbReference type="ARBA" id="ARBA00022801"/>
    </source>
</evidence>
<dbReference type="PROSITE" id="PS50106">
    <property type="entry name" value="PDZ"/>
    <property type="match status" value="1"/>
</dbReference>
<dbReference type="GO" id="GO:0004252">
    <property type="term" value="F:serine-type endopeptidase activity"/>
    <property type="evidence" value="ECO:0007669"/>
    <property type="project" value="UniProtKB-EC"/>
</dbReference>
<evidence type="ECO:0000256" key="2">
    <source>
        <dbReference type="ARBA" id="ARBA00022670"/>
    </source>
</evidence>
<dbReference type="InterPro" id="IPR004447">
    <property type="entry name" value="Peptidase_S41A"/>
</dbReference>
<dbReference type="CDD" id="cd06782">
    <property type="entry name" value="cpPDZ_CPP-like"/>
    <property type="match status" value="1"/>
</dbReference>
<evidence type="ECO:0000256" key="4">
    <source>
        <dbReference type="ARBA" id="ARBA00022825"/>
    </source>
</evidence>
<organism evidence="8 9">
    <name type="scientific">Kaistia dalseonensis</name>
    <dbReference type="NCBI Taxonomy" id="410840"/>
    <lineage>
        <taxon>Bacteria</taxon>
        <taxon>Pseudomonadati</taxon>
        <taxon>Pseudomonadota</taxon>
        <taxon>Alphaproteobacteria</taxon>
        <taxon>Hyphomicrobiales</taxon>
        <taxon>Kaistiaceae</taxon>
        <taxon>Kaistia</taxon>
    </lineage>
</organism>
<comment type="caution">
    <text evidence="8">The sequence shown here is derived from an EMBL/GenBank/DDBJ whole genome shotgun (WGS) entry which is preliminary data.</text>
</comment>
<dbReference type="InterPro" id="IPR029045">
    <property type="entry name" value="ClpP/crotonase-like_dom_sf"/>
</dbReference>
<evidence type="ECO:0000313" key="8">
    <source>
        <dbReference type="EMBL" id="MDQ0437257.1"/>
    </source>
</evidence>
<sequence>MIRNASLLLAGTIIGATAALTFTQVPNLIPGVAHAAVSDTYRQLNLFGDVFERVRADYVEQPDDAALIEAAVNGMLTSLDPHSSYMNPKDFKDMQVQTRGEFGGLGIEVTMEDGVVKVVSPIDDTPAAKAGIQAGDLIVSIDGEPVQNLNLNQAVEKMRGAVNTPITLQIQRKGIEKPFDVKVVRDVIRIQSVKSRVEGDVGYIRISSFNEQTFDGLKTAIAKLQDQIGKDKIKGYILDLRNNPGGLLDQAVAVGDTFLDHGEIVATKGRHADQNTRYDARDGDLTDGKPVIVLINGGSASASEIVAGALQDQKRATILGSRSFGKGSVQTIIPLGSNGAIRLTTARYYTPAGRSIQAKGIDPDIQVLQDLPPELKDQVTDTKGEASLKGHLTNEAGGAEGGGSQAYVPPDEKDDKQLHQALDLLNGVIVNSAFPPDPKTVVPN</sequence>
<feature type="region of interest" description="Disordered" evidence="6">
    <location>
        <begin position="391"/>
        <end position="415"/>
    </location>
</feature>
<keyword evidence="9" id="KW-1185">Reference proteome</keyword>
<dbReference type="NCBIfam" id="TIGR00225">
    <property type="entry name" value="prc"/>
    <property type="match status" value="1"/>
</dbReference>
<dbReference type="Pfam" id="PF22694">
    <property type="entry name" value="CtpB_N-like"/>
    <property type="match status" value="1"/>
</dbReference>
<dbReference type="SUPFAM" id="SSF50156">
    <property type="entry name" value="PDZ domain-like"/>
    <property type="match status" value="1"/>
</dbReference>
<evidence type="ECO:0000256" key="1">
    <source>
        <dbReference type="ARBA" id="ARBA00009179"/>
    </source>
</evidence>
<dbReference type="Gene3D" id="3.30.750.44">
    <property type="match status" value="1"/>
</dbReference>
<dbReference type="EC" id="3.4.21.102" evidence="8"/>
<dbReference type="Pfam" id="PF03572">
    <property type="entry name" value="Peptidase_S41"/>
    <property type="match status" value="1"/>
</dbReference>
<dbReference type="Gene3D" id="2.30.42.10">
    <property type="match status" value="1"/>
</dbReference>